<feature type="transmembrane region" description="Helical" evidence="7">
    <location>
        <begin position="94"/>
        <end position="116"/>
    </location>
</feature>
<dbReference type="OrthoDB" id="871140at2"/>
<dbReference type="Pfam" id="PF01790">
    <property type="entry name" value="LGT"/>
    <property type="match status" value="1"/>
</dbReference>
<dbReference type="HOGENOM" id="CLU_013386_0_2_14"/>
<dbReference type="UniPathway" id="UPA00664"/>
<keyword evidence="5 7" id="KW-1133">Transmembrane helix</keyword>
<dbReference type="PATRIC" id="fig|1427984.3.peg.427"/>
<keyword evidence="8" id="KW-0449">Lipoprotein</keyword>
<dbReference type="InterPro" id="IPR001640">
    <property type="entry name" value="Lgt"/>
</dbReference>
<evidence type="ECO:0000256" key="3">
    <source>
        <dbReference type="ARBA" id="ARBA00022679"/>
    </source>
</evidence>
<dbReference type="Proteomes" id="UP000019450">
    <property type="component" value="Chromosome"/>
</dbReference>
<dbReference type="GO" id="GO:0005886">
    <property type="term" value="C:plasma membrane"/>
    <property type="evidence" value="ECO:0007669"/>
    <property type="project" value="UniProtKB-SubCell"/>
</dbReference>
<comment type="catalytic activity">
    <reaction evidence="7">
        <text>L-cysteinyl-[prolipoprotein] + a 1,2-diacyl-sn-glycero-3-phospho-(1'-sn-glycerol) = an S-1,2-diacyl-sn-glyceryl-L-cysteinyl-[prolipoprotein] + sn-glycerol 1-phosphate + H(+)</text>
        <dbReference type="Rhea" id="RHEA:56712"/>
        <dbReference type="Rhea" id="RHEA-COMP:14679"/>
        <dbReference type="Rhea" id="RHEA-COMP:14680"/>
        <dbReference type="ChEBI" id="CHEBI:15378"/>
        <dbReference type="ChEBI" id="CHEBI:29950"/>
        <dbReference type="ChEBI" id="CHEBI:57685"/>
        <dbReference type="ChEBI" id="CHEBI:64716"/>
        <dbReference type="ChEBI" id="CHEBI:140658"/>
        <dbReference type="EC" id="2.5.1.145"/>
    </reaction>
</comment>
<evidence type="ECO:0000256" key="1">
    <source>
        <dbReference type="ARBA" id="ARBA00007150"/>
    </source>
</evidence>
<comment type="function">
    <text evidence="7">Catalyzes the transfer of the diacylglyceryl group from phosphatidylglycerol to the sulfhydryl group of the N-terminal cysteine of a prolipoprotein, the first step in the formation of mature lipoproteins.</text>
</comment>
<dbReference type="HAMAP" id="MF_01147">
    <property type="entry name" value="Lgt"/>
    <property type="match status" value="1"/>
</dbReference>
<dbReference type="STRING" id="1427984.X271_00441"/>
<feature type="transmembrane region" description="Helical" evidence="7">
    <location>
        <begin position="235"/>
        <end position="256"/>
    </location>
</feature>
<reference evidence="8 9" key="1">
    <citation type="journal article" date="2014" name="Genome Biol. Evol.">
        <title>Phylogenomics of "Candidatus Hepatoplasma crinochetorum," a Lineage of Mollicutes Associated with Noninsect Arthropods.</title>
        <authorList>
            <person name="Leclercq S."/>
            <person name="Dittmer J."/>
            <person name="Bouchon D."/>
            <person name="Cordaux R."/>
        </authorList>
    </citation>
    <scope>NUCLEOTIDE SEQUENCE [LARGE SCALE GENOMIC DNA]</scope>
    <source>
        <strain evidence="8 9">Av</strain>
    </source>
</reference>
<dbReference type="AlphaFoldDB" id="W8GNE4"/>
<dbReference type="EMBL" id="CP006932">
    <property type="protein sequence ID" value="AHK22546.1"/>
    <property type="molecule type" value="Genomic_DNA"/>
</dbReference>
<comment type="subcellular location">
    <subcellularLocation>
        <location evidence="7">Cell membrane</location>
        <topology evidence="7">Multi-pass membrane protein</topology>
    </subcellularLocation>
</comment>
<dbReference type="PANTHER" id="PTHR30589:SF0">
    <property type="entry name" value="PHOSPHATIDYLGLYCEROL--PROLIPOPROTEIN DIACYLGLYCERYL TRANSFERASE"/>
    <property type="match status" value="1"/>
</dbReference>
<evidence type="ECO:0000256" key="7">
    <source>
        <dbReference type="HAMAP-Rule" id="MF_01147"/>
    </source>
</evidence>
<dbReference type="NCBIfam" id="TIGR00544">
    <property type="entry name" value="lgt"/>
    <property type="match status" value="1"/>
</dbReference>
<protein>
    <recommendedName>
        <fullName evidence="7">Phosphatidylglycerol--prolipoprotein diacylglyceryl transferase</fullName>
        <ecNumber evidence="7">2.5.1.145</ecNumber>
    </recommendedName>
</protein>
<feature type="transmembrane region" description="Helical" evidence="7">
    <location>
        <begin position="52"/>
        <end position="74"/>
    </location>
</feature>
<dbReference type="eggNOG" id="COG0682">
    <property type="taxonomic scope" value="Bacteria"/>
</dbReference>
<feature type="binding site" evidence="7">
    <location>
        <position position="137"/>
    </location>
    <ligand>
        <name>a 1,2-diacyl-sn-glycero-3-phospho-(1'-sn-glycerol)</name>
        <dbReference type="ChEBI" id="CHEBI:64716"/>
    </ligand>
</feature>
<dbReference type="GO" id="GO:0008961">
    <property type="term" value="F:phosphatidylglycerol-prolipoprotein diacylglyceryl transferase activity"/>
    <property type="evidence" value="ECO:0007669"/>
    <property type="project" value="UniProtKB-UniRule"/>
</dbReference>
<gene>
    <name evidence="7 8" type="primary">lgt</name>
    <name evidence="8" type="ORF">X271_00441</name>
</gene>
<organism evidence="8 9">
    <name type="scientific">Candidatus Hepatoplasma crinochetorum Av</name>
    <dbReference type="NCBI Taxonomy" id="1427984"/>
    <lineage>
        <taxon>Bacteria</taxon>
        <taxon>Bacillati</taxon>
        <taxon>Mycoplasmatota</taxon>
        <taxon>Mollicutes</taxon>
        <taxon>Candidatus Hepatoplasmataceae</taxon>
        <taxon>Candidatus Hepatoplasma</taxon>
    </lineage>
</organism>
<dbReference type="PANTHER" id="PTHR30589">
    <property type="entry name" value="PROLIPOPROTEIN DIACYLGLYCERYL TRANSFERASE"/>
    <property type="match status" value="1"/>
</dbReference>
<comment type="pathway">
    <text evidence="7">Protein modification; lipoprotein biosynthesis (diacylglyceryl transfer).</text>
</comment>
<evidence type="ECO:0000256" key="4">
    <source>
        <dbReference type="ARBA" id="ARBA00022692"/>
    </source>
</evidence>
<comment type="similarity">
    <text evidence="1 7">Belongs to the Lgt family.</text>
</comment>
<dbReference type="EC" id="2.5.1.145" evidence="7"/>
<evidence type="ECO:0000256" key="6">
    <source>
        <dbReference type="ARBA" id="ARBA00023136"/>
    </source>
</evidence>
<accession>W8GNE4</accession>
<dbReference type="RefSeq" id="WP_025208836.1">
    <property type="nucleotide sequence ID" value="NZ_CP006932.1"/>
</dbReference>
<evidence type="ECO:0000256" key="2">
    <source>
        <dbReference type="ARBA" id="ARBA00022475"/>
    </source>
</evidence>
<keyword evidence="9" id="KW-1185">Reference proteome</keyword>
<keyword evidence="4 7" id="KW-0812">Transmembrane</keyword>
<evidence type="ECO:0000313" key="8">
    <source>
        <dbReference type="EMBL" id="AHK22546.1"/>
    </source>
</evidence>
<proteinExistence type="inferred from homology"/>
<keyword evidence="2 7" id="KW-1003">Cell membrane</keyword>
<evidence type="ECO:0000256" key="5">
    <source>
        <dbReference type="ARBA" id="ARBA00022989"/>
    </source>
</evidence>
<feature type="transmembrane region" description="Helical" evidence="7">
    <location>
        <begin position="20"/>
        <end position="40"/>
    </location>
</feature>
<keyword evidence="3 7" id="KW-0808">Transferase</keyword>
<dbReference type="GO" id="GO:0042158">
    <property type="term" value="P:lipoprotein biosynthetic process"/>
    <property type="evidence" value="ECO:0007669"/>
    <property type="project" value="UniProtKB-UniRule"/>
</dbReference>
<keyword evidence="6 7" id="KW-0472">Membrane</keyword>
<keyword evidence="8" id="KW-0328">Glycosyltransferase</keyword>
<sequence>MIQEANSDFAIAFWIGPIPIPWYGLMLLFGFIAVFIISYIEWKKKKYKTFDLFLLFFVGVIVAIFGARWWYLLFNPKDFNGFISLFQFSEGRSILGSIFAIFIWLYIYTTYFASYIEFRKAFSIIIPNILIGQAIGRWGNFFDQNVYGQITDQLAFLPDFIEDHMLIDGYYRQPLFLYEAILDFLGWIIIAFFLKTNHKIKPGFHGGFYLFWYGTIRASLELLRDDKYIMKIGEIPTSFVLSFLFLFWGIFLMIYYQLYFEKIAIFNHTYGKFYYEVKIKNFKLKFFLIFNLKNKEKYKNLIRNNNLNYNNFKKLYPEQEYLEIVKKYQK</sequence>
<name>W8GNE4_9MOLU</name>
<dbReference type="KEGG" id="hcr:X271_00441"/>
<evidence type="ECO:0000313" key="9">
    <source>
        <dbReference type="Proteomes" id="UP000019450"/>
    </source>
</evidence>
<feature type="transmembrane region" description="Helical" evidence="7">
    <location>
        <begin position="175"/>
        <end position="194"/>
    </location>
</feature>